<dbReference type="AlphaFoldDB" id="A0A382DVQ7"/>
<dbReference type="InterPro" id="IPR013783">
    <property type="entry name" value="Ig-like_fold"/>
</dbReference>
<protein>
    <recommendedName>
        <fullName evidence="2">PKD/Chitinase domain-containing protein</fullName>
    </recommendedName>
</protein>
<name>A0A382DVQ7_9ZZZZ</name>
<dbReference type="Gene3D" id="2.60.40.10">
    <property type="entry name" value="Immunoglobulins"/>
    <property type="match status" value="2"/>
</dbReference>
<dbReference type="GO" id="GO:0031410">
    <property type="term" value="C:cytoplasmic vesicle"/>
    <property type="evidence" value="ECO:0007669"/>
    <property type="project" value="TreeGrafter"/>
</dbReference>
<dbReference type="InterPro" id="IPR029865">
    <property type="entry name" value="KIAA0319-like"/>
</dbReference>
<evidence type="ECO:0008006" key="2">
    <source>
        <dbReference type="Google" id="ProtNLM"/>
    </source>
</evidence>
<dbReference type="Pfam" id="PF22352">
    <property type="entry name" value="K319L-like_PKD"/>
    <property type="match status" value="2"/>
</dbReference>
<dbReference type="PANTHER" id="PTHR46182">
    <property type="entry name" value="FI19480P1"/>
    <property type="match status" value="1"/>
</dbReference>
<organism evidence="1">
    <name type="scientific">marine metagenome</name>
    <dbReference type="NCBI Taxonomy" id="408172"/>
    <lineage>
        <taxon>unclassified sequences</taxon>
        <taxon>metagenomes</taxon>
        <taxon>ecological metagenomes</taxon>
    </lineage>
</organism>
<dbReference type="GO" id="GO:0001764">
    <property type="term" value="P:neuron migration"/>
    <property type="evidence" value="ECO:0007669"/>
    <property type="project" value="TreeGrafter"/>
</dbReference>
<accession>A0A382DVQ7</accession>
<feature type="non-terminal residue" evidence="1">
    <location>
        <position position="571"/>
    </location>
</feature>
<dbReference type="PANTHER" id="PTHR46182:SF2">
    <property type="entry name" value="FI19480P1"/>
    <property type="match status" value="1"/>
</dbReference>
<dbReference type="GO" id="GO:0016020">
    <property type="term" value="C:membrane"/>
    <property type="evidence" value="ECO:0007669"/>
    <property type="project" value="TreeGrafter"/>
</dbReference>
<gene>
    <name evidence="1" type="ORF">METZ01_LOCUS195450</name>
</gene>
<dbReference type="EMBL" id="UINC01041392">
    <property type="protein sequence ID" value="SVB42596.1"/>
    <property type="molecule type" value="Genomic_DNA"/>
</dbReference>
<dbReference type="SUPFAM" id="SSF49299">
    <property type="entry name" value="PKD domain"/>
    <property type="match status" value="2"/>
</dbReference>
<sequence>MKKSIVLTISLFSLLPFVIYGQSTYSWEDGGTILGYYGNLSDPQNVGITNGVNPYDGSAMLSVSEAPLSGTPQAFVAWVTDLSAGDEVTACFYGYDDTPGSSPSLRIWGSWSANDDIDSYQGSADGNTDYTDGSGWSQVCHTFSTSQENWGSGEALVVQARLYSGSEDPTVYYIDLISVNAPETAMVNFPGAGAGGANAGDDQFVSPGDLVTLDGSASQGDIVLYLWQQTSGTSVSLSGAETSIATFTAPEEGGALTFDLTVYYDSGEFDTDDVSVNVVSAMTIAEARSAGVGIGTTIEGVVISPNLQSGNSEYTIQDETAGLVVFGPGFDMGVNYGDLVRVSGVTDEYNGKFELIVSSVDDVENFGPGAIPDVQVITVAQLSSNGEEYESELIMIEGVTVVSGEWPAEGDFANLIIVDDGATTATMRIDDDTDIDGSPEPVWPANVTGVGSQYDYDPPYDEFYQLIPRFVSDFQATDGNQIPHADAGEDQAVDQGVIVTLDGSNSSDADGTIVGYIWEQVEGTQVDLSDYEEPVVTFTAPNENATLLFKLTVYDNLGAVGIDYVSVVVIS</sequence>
<evidence type="ECO:0000313" key="1">
    <source>
        <dbReference type="EMBL" id="SVB42596.1"/>
    </source>
</evidence>
<dbReference type="InterPro" id="IPR035986">
    <property type="entry name" value="PKD_dom_sf"/>
</dbReference>
<reference evidence="1" key="1">
    <citation type="submission" date="2018-05" db="EMBL/GenBank/DDBJ databases">
        <authorList>
            <person name="Lanie J.A."/>
            <person name="Ng W.-L."/>
            <person name="Kazmierczak K.M."/>
            <person name="Andrzejewski T.M."/>
            <person name="Davidsen T.M."/>
            <person name="Wayne K.J."/>
            <person name="Tettelin H."/>
            <person name="Glass J.I."/>
            <person name="Rusch D."/>
            <person name="Podicherti R."/>
            <person name="Tsui H.-C.T."/>
            <person name="Winkler M.E."/>
        </authorList>
    </citation>
    <scope>NUCLEOTIDE SEQUENCE</scope>
</reference>
<proteinExistence type="predicted"/>